<accession>A0ABX2QH27</accession>
<feature type="signal peptide" evidence="2">
    <location>
        <begin position="1"/>
        <end position="26"/>
    </location>
</feature>
<dbReference type="RefSeq" id="WP_176951060.1">
    <property type="nucleotide sequence ID" value="NZ_JABXYK010000011.1"/>
</dbReference>
<evidence type="ECO:0000256" key="2">
    <source>
        <dbReference type="SAM" id="SignalP"/>
    </source>
</evidence>
<dbReference type="InterPro" id="IPR021293">
    <property type="entry name" value="DUF2865"/>
</dbReference>
<comment type="caution">
    <text evidence="3">The sequence shown here is derived from an EMBL/GenBank/DDBJ whole genome shotgun (WGS) entry which is preliminary data.</text>
</comment>
<feature type="compositionally biased region" description="Polar residues" evidence="1">
    <location>
        <begin position="303"/>
        <end position="315"/>
    </location>
</feature>
<dbReference type="Proteomes" id="UP000659172">
    <property type="component" value="Unassembled WGS sequence"/>
</dbReference>
<evidence type="ECO:0000313" key="3">
    <source>
        <dbReference type="EMBL" id="NVP57085.1"/>
    </source>
</evidence>
<keyword evidence="2" id="KW-0732">Signal</keyword>
<protein>
    <submittedName>
        <fullName evidence="3">DUF2865 domain-containing protein</fullName>
    </submittedName>
</protein>
<reference evidence="3 4" key="1">
    <citation type="submission" date="2020-06" db="EMBL/GenBank/DDBJ databases">
        <title>Rhizobium sp.nov. isolated from the tomato plant.</title>
        <authorList>
            <person name="Thin K.K."/>
            <person name="Zhang X."/>
            <person name="He S."/>
        </authorList>
    </citation>
    <scope>NUCLEOTIDE SEQUENCE [LARGE SCALE GENOMIC DNA]</scope>
    <source>
        <strain evidence="3 4">DBTS2</strain>
    </source>
</reference>
<organism evidence="3 4">
    <name type="scientific">Mycoplana rhizolycopersici</name>
    <dbReference type="NCBI Taxonomy" id="2746702"/>
    <lineage>
        <taxon>Bacteria</taxon>
        <taxon>Pseudomonadati</taxon>
        <taxon>Pseudomonadota</taxon>
        <taxon>Alphaproteobacteria</taxon>
        <taxon>Hyphomicrobiales</taxon>
        <taxon>Rhizobiaceae</taxon>
        <taxon>Mycoplana</taxon>
    </lineage>
</organism>
<evidence type="ECO:0000256" key="1">
    <source>
        <dbReference type="SAM" id="MobiDB-lite"/>
    </source>
</evidence>
<name>A0ABX2QH27_9HYPH</name>
<proteinExistence type="predicted"/>
<evidence type="ECO:0000313" key="4">
    <source>
        <dbReference type="Proteomes" id="UP000659172"/>
    </source>
</evidence>
<dbReference type="Pfam" id="PF11064">
    <property type="entry name" value="DUF2865"/>
    <property type="match status" value="1"/>
</dbReference>
<feature type="compositionally biased region" description="Basic and acidic residues" evidence="1">
    <location>
        <begin position="329"/>
        <end position="342"/>
    </location>
</feature>
<feature type="chain" id="PRO_5045736248" evidence="2">
    <location>
        <begin position="27"/>
        <end position="367"/>
    </location>
</feature>
<feature type="region of interest" description="Disordered" evidence="1">
    <location>
        <begin position="287"/>
        <end position="367"/>
    </location>
</feature>
<feature type="region of interest" description="Disordered" evidence="1">
    <location>
        <begin position="144"/>
        <end position="181"/>
    </location>
</feature>
<gene>
    <name evidence="3" type="ORF">HV823_17655</name>
</gene>
<dbReference type="EMBL" id="JABXYK010000011">
    <property type="protein sequence ID" value="NVP57085.1"/>
    <property type="molecule type" value="Genomic_DNA"/>
</dbReference>
<keyword evidence="4" id="KW-1185">Reference proteome</keyword>
<sequence length="367" mass="38878">MPARLRRSKILAVAIVLSCVSLPAAASEICAELQTRLASVPVTADVQDRTQVYSSAISRQNLELRKARSDLRQLGCSGGSITVYGSSGGGECAAIAASVSEMERNLQILEKKRSEASFVAGDRAVRTRILSEMSLNGCDTTASIEGAATDDRDARSPGADGWDGERRRNTPTTFSNAAGAVMPGAAPSGGALRTVCVRTCDGGFFPVSSAASPIDFRRDQRACAAMCPQTETELFYQPLESPDSRDMVSTVTGQPYSALPNAFAYQSRDLSMDSSCGCDLGAYHRKMSVTDPSSPNGSGGRASGTTRQDVGSVTTIRIHPVAKAPEQAKAVEERPYDPEQRKVRIVGPIFLPNDQPALDLHNPAGSD</sequence>